<dbReference type="GO" id="GO:0043657">
    <property type="term" value="C:host cell"/>
    <property type="evidence" value="ECO:0007669"/>
    <property type="project" value="InterPro"/>
</dbReference>
<organismHost>
    <name type="scientific">Homo sapiens</name>
    <name type="common">Human</name>
    <dbReference type="NCBI Taxonomy" id="9606"/>
</organismHost>
<keyword evidence="8 18" id="KW-0812">Transmembrane</keyword>
<keyword evidence="12" id="KW-0261">Viral envelope protein</keyword>
<keyword evidence="18" id="KW-1133">Transmembrane helix</keyword>
<dbReference type="GO" id="GO:0019031">
    <property type="term" value="C:viral envelope"/>
    <property type="evidence" value="ECO:0007669"/>
    <property type="project" value="UniProtKB-KW"/>
</dbReference>
<feature type="transmembrane region" description="Helical" evidence="18">
    <location>
        <begin position="295"/>
        <end position="315"/>
    </location>
</feature>
<evidence type="ECO:0000256" key="16">
    <source>
        <dbReference type="ARBA" id="ARBA00025134"/>
    </source>
</evidence>
<evidence type="ECO:0000256" key="6">
    <source>
        <dbReference type="ARBA" id="ARBA00013983"/>
    </source>
</evidence>
<feature type="compositionally biased region" description="Low complexity" evidence="17">
    <location>
        <begin position="258"/>
        <end position="267"/>
    </location>
</feature>
<dbReference type="InterPro" id="IPR002874">
    <property type="entry name" value="Herpes_gI"/>
</dbReference>
<comment type="subcellular location">
    <subcellularLocation>
        <location evidence="1">Host Golgi apparatus</location>
    </subcellularLocation>
    <subcellularLocation>
        <location evidence="2">Host cell junction</location>
    </subcellularLocation>
    <subcellularLocation>
        <location evidence="4">Host cell membrane</location>
        <topology evidence="4">Single-pass type I membrane protein</topology>
    </subcellularLocation>
    <subcellularLocation>
        <location evidence="3">Virion membrane</location>
        <topology evidence="3">Single-pass membrane protein</topology>
    </subcellularLocation>
</comment>
<name>A0A481TK37_HHV2</name>
<evidence type="ECO:0000256" key="10">
    <source>
        <dbReference type="ARBA" id="ARBA00022844"/>
    </source>
</evidence>
<feature type="compositionally biased region" description="Pro residues" evidence="17">
    <location>
        <begin position="239"/>
        <end position="257"/>
    </location>
</feature>
<evidence type="ECO:0000256" key="14">
    <source>
        <dbReference type="ARBA" id="ARBA00023136"/>
    </source>
</evidence>
<evidence type="ECO:0000313" key="19">
    <source>
        <dbReference type="EMBL" id="QBH80625.1"/>
    </source>
</evidence>
<proteinExistence type="inferred from homology"/>
<keyword evidence="11" id="KW-1043">Host membrane</keyword>
<feature type="region of interest" description="Disordered" evidence="17">
    <location>
        <begin position="349"/>
        <end position="404"/>
    </location>
</feature>
<protein>
    <recommendedName>
        <fullName evidence="6">Envelope glycoprotein I</fullName>
    </recommendedName>
</protein>
<keyword evidence="15" id="KW-0325">Glycoprotein</keyword>
<dbReference type="GO" id="GO:0044177">
    <property type="term" value="C:host cell Golgi apparatus"/>
    <property type="evidence" value="ECO:0007669"/>
    <property type="project" value="UniProtKB-SubCell"/>
</dbReference>
<evidence type="ECO:0000256" key="1">
    <source>
        <dbReference type="ARBA" id="ARBA00004136"/>
    </source>
</evidence>
<keyword evidence="14 18" id="KW-0472">Membrane</keyword>
<evidence type="ECO:0000256" key="4">
    <source>
        <dbReference type="ARBA" id="ARBA00004402"/>
    </source>
</evidence>
<evidence type="ECO:0000256" key="8">
    <source>
        <dbReference type="ARBA" id="ARBA00022692"/>
    </source>
</evidence>
<evidence type="ECO:0000256" key="5">
    <source>
        <dbReference type="ARBA" id="ARBA00005825"/>
    </source>
</evidence>
<feature type="compositionally biased region" description="Low complexity" evidence="17">
    <location>
        <begin position="365"/>
        <end position="375"/>
    </location>
</feature>
<feature type="region of interest" description="Disordered" evidence="17">
    <location>
        <begin position="225"/>
        <end position="284"/>
    </location>
</feature>
<evidence type="ECO:0000256" key="18">
    <source>
        <dbReference type="SAM" id="Phobius"/>
    </source>
</evidence>
<organism evidence="19">
    <name type="scientific">Human herpesvirus 2</name>
    <name type="common">HHV-2</name>
    <name type="synonym">Human herpes simplex virus 2</name>
    <dbReference type="NCBI Taxonomy" id="10310"/>
    <lineage>
        <taxon>Viruses</taxon>
        <taxon>Duplodnaviria</taxon>
        <taxon>Heunggongvirae</taxon>
        <taxon>Peploviricota</taxon>
        <taxon>Herviviricetes</taxon>
        <taxon>Herpesvirales</taxon>
        <taxon>Orthoherpesviridae</taxon>
        <taxon>Alphaherpesvirinae</taxon>
        <taxon>Simplexvirus</taxon>
        <taxon>Simplexvirus humanalpha2</taxon>
    </lineage>
</organism>
<dbReference type="GO" id="GO:0044156">
    <property type="term" value="C:host cell junction"/>
    <property type="evidence" value="ECO:0007669"/>
    <property type="project" value="UniProtKB-SubCell"/>
</dbReference>
<evidence type="ECO:0000256" key="15">
    <source>
        <dbReference type="ARBA" id="ARBA00023180"/>
    </source>
</evidence>
<evidence type="ECO:0000256" key="12">
    <source>
        <dbReference type="ARBA" id="ARBA00022879"/>
    </source>
</evidence>
<keyword evidence="10" id="KW-0946">Virion</keyword>
<evidence type="ECO:0000256" key="9">
    <source>
        <dbReference type="ARBA" id="ARBA00022812"/>
    </source>
</evidence>
<sequence>MPVCMSCAYGSAARRTPAGLFWGWRSLPTGRLCITARTTAPAILGLWVCATGLVVRGPTVSLVSDSLVDAGAVGPQGFVEEDLRVFGELHFVGAQVPHTNYYDGIIELFHYPLGNHCPRVVHVVTLTACPRRPAVAFTLCRSTHHAHSPAYPTLELGLARQPLLRVRTATRDYAGLYVLRVWVGSATNASRFVLGVALSANGTFVYNGSDYGSCDPAQLPFSAPRLGPSSVYTPGASRPTPPRTTTPPSSPRDPTPAPGDTGTPAPASGERAPPNSTRSASESRHRLTVAQVIQIAIPASIIAFVFLGSCICFIHRCQRRYRRPRGQIYNPGGVSCAVNEAAMARLGAELRSHPNTPPKPRRRSSSSTTMPSLTSIAEESEPGPVVLLSVSPRPRSGPTAPQEV</sequence>
<keyword evidence="7" id="KW-1032">Host cell membrane</keyword>
<keyword evidence="9" id="KW-1040">Host Golgi apparatus</keyword>
<reference evidence="19" key="1">
    <citation type="submission" date="2018-08" db="EMBL/GenBank/DDBJ databases">
        <title>HSV2 whole genome sequences from clinical isolates.</title>
        <authorList>
            <person name="Roychoudhury P."/>
            <person name="Greninger A.L."/>
            <person name="Jerome K.R."/>
            <person name="Johnston C."/>
            <person name="Wald A."/>
            <person name="Xie H."/>
        </authorList>
    </citation>
    <scope>NUCLEOTIDE SEQUENCE</scope>
    <source>
        <strain evidence="19">2006-13867CAM</strain>
    </source>
</reference>
<keyword evidence="13" id="KW-1031">Host cell junction</keyword>
<evidence type="ECO:0000256" key="2">
    <source>
        <dbReference type="ARBA" id="ARBA00004315"/>
    </source>
</evidence>
<comment type="function">
    <text evidence="16">In epithelial cells, the heterodimer gE/gI is required for the cell-to-cell spread of the virus, by sorting nascent virions to cell junctions. Once the virus reaches the cell junctions, virus particles can spread to adjacent cells extremely rapidly through interactions with cellular receptors that accumulate at these junctions. Implicated in basolateral spread in polarized cells. In neuronal cells, gE/gI is essential for the anterograde spread of the infection throughout the host nervous system. Together with US9, the heterodimer gE/gI is involved in the sorting and transport of viral structural components toward axon tips.</text>
</comment>
<evidence type="ECO:0000256" key="17">
    <source>
        <dbReference type="SAM" id="MobiDB-lite"/>
    </source>
</evidence>
<evidence type="ECO:0000256" key="3">
    <source>
        <dbReference type="ARBA" id="ARBA00004381"/>
    </source>
</evidence>
<dbReference type="GO" id="GO:0055036">
    <property type="term" value="C:virion membrane"/>
    <property type="evidence" value="ECO:0007669"/>
    <property type="project" value="UniProtKB-SubCell"/>
</dbReference>
<comment type="similarity">
    <text evidence="5">Belongs to the alphaherpesvirinae glycoprotein I family.</text>
</comment>
<dbReference type="Pfam" id="PF01688">
    <property type="entry name" value="Herpes_gI"/>
    <property type="match status" value="1"/>
</dbReference>
<evidence type="ECO:0000256" key="13">
    <source>
        <dbReference type="ARBA" id="ARBA00023081"/>
    </source>
</evidence>
<evidence type="ECO:0000256" key="11">
    <source>
        <dbReference type="ARBA" id="ARBA00022870"/>
    </source>
</evidence>
<dbReference type="EMBL" id="MH790608">
    <property type="protein sequence ID" value="QBH80625.1"/>
    <property type="molecule type" value="Genomic_DNA"/>
</dbReference>
<evidence type="ECO:0000256" key="7">
    <source>
        <dbReference type="ARBA" id="ARBA00022511"/>
    </source>
</evidence>
<accession>A0A481TK37</accession>